<dbReference type="EMBL" id="HG793179">
    <property type="protein sequence ID" value="CRL30204.1"/>
    <property type="molecule type" value="Genomic_DNA"/>
</dbReference>
<organism evidence="1 2">
    <name type="scientific">Penicillium camemberti (strain FM 013)</name>
    <dbReference type="NCBI Taxonomy" id="1429867"/>
    <lineage>
        <taxon>Eukaryota</taxon>
        <taxon>Fungi</taxon>
        <taxon>Dikarya</taxon>
        <taxon>Ascomycota</taxon>
        <taxon>Pezizomycotina</taxon>
        <taxon>Eurotiomycetes</taxon>
        <taxon>Eurotiomycetidae</taxon>
        <taxon>Eurotiales</taxon>
        <taxon>Aspergillaceae</taxon>
        <taxon>Penicillium</taxon>
    </lineage>
</organism>
<evidence type="ECO:0000313" key="2">
    <source>
        <dbReference type="Proteomes" id="UP000053732"/>
    </source>
</evidence>
<name>A0A0G4PVJ6_PENC3</name>
<reference evidence="1 2" key="1">
    <citation type="journal article" date="2014" name="Nat. Commun.">
        <title>Multiple recent horizontal transfers of a large genomic region in cheese making fungi.</title>
        <authorList>
            <person name="Cheeseman K."/>
            <person name="Ropars J."/>
            <person name="Renault P."/>
            <person name="Dupont J."/>
            <person name="Gouzy J."/>
            <person name="Branca A."/>
            <person name="Abraham A.L."/>
            <person name="Ceppi M."/>
            <person name="Conseiller E."/>
            <person name="Debuchy R."/>
            <person name="Malagnac F."/>
            <person name="Goarin A."/>
            <person name="Silar P."/>
            <person name="Lacoste S."/>
            <person name="Sallet E."/>
            <person name="Bensimon A."/>
            <person name="Giraud T."/>
            <person name="Brygoo Y."/>
        </authorList>
    </citation>
    <scope>NUCLEOTIDE SEQUENCE [LARGE SCALE GENOMIC DNA]</scope>
    <source>
        <strain evidence="2">FM 013</strain>
    </source>
</reference>
<keyword evidence="2" id="KW-1185">Reference proteome</keyword>
<sequence>MDGRCRSLVRFRRIGWSPLSVSPKIVFLRVFRVFRGSIDATVFEDFIA</sequence>
<dbReference type="AlphaFoldDB" id="A0A0G4PVJ6"/>
<proteinExistence type="predicted"/>
<protein>
    <submittedName>
        <fullName evidence="1">Str. FM013</fullName>
    </submittedName>
</protein>
<gene>
    <name evidence="1" type="ORF">PCAMFM013_S046g000008</name>
</gene>
<dbReference type="Proteomes" id="UP000053732">
    <property type="component" value="Unassembled WGS sequence"/>
</dbReference>
<accession>A0A0G4PVJ6</accession>
<evidence type="ECO:0000313" key="1">
    <source>
        <dbReference type="EMBL" id="CRL30204.1"/>
    </source>
</evidence>